<comment type="subcellular location">
    <subcellularLocation>
        <location evidence="3">Golgi apparatus</location>
        <location evidence="3">Golgi stack membrane</location>
        <topology evidence="3">Single-pass type II membrane protein</topology>
    </subcellularLocation>
</comment>
<evidence type="ECO:0000313" key="4">
    <source>
        <dbReference type="EMBL" id="KAK3099636.1"/>
    </source>
</evidence>
<dbReference type="AlphaFoldDB" id="A0AA89C8K4"/>
<sequence length="360" mass="41807">MVGIQKRLFFLICAVGVITLMVYILTSKERIVHFVHRTEFVTVVKNVFLSKECKELRSTERRESQFVTFKFSGRLANWMFAYASLLGIARKNNRKLCIGADNPLTSAFVLEDLNVCNTLTCSDDLYEDRPCAFDPRFDKLPPSNITIHGYLQSWKYFIHIHSDVKKTFRFQDWMRNEAHSHLKMYTQKIPHDLVIAIHVRRQDMMLKSSLKLGFKAAPLEYILNAKRYFTRRLKNKVVLYVVVTDDYEWCLKFLSSNDTVILPTGDRYTDLAIISMCNHTIITTGTYGWWGAYLAGGETVYYKNFPEPGSKLDGDTEKADFFPPSWIPLNKSSLLKSHSLFLFFSYFVCVLQCNKHIISI</sequence>
<dbReference type="Pfam" id="PF01531">
    <property type="entry name" value="Glyco_transf_11"/>
    <property type="match status" value="1"/>
</dbReference>
<dbReference type="GO" id="GO:0005975">
    <property type="term" value="P:carbohydrate metabolic process"/>
    <property type="evidence" value="ECO:0007669"/>
    <property type="project" value="InterPro"/>
</dbReference>
<dbReference type="EC" id="2.4.1.-" evidence="3"/>
<name>A0AA89C8K4_PINIB</name>
<gene>
    <name evidence="4" type="ORF">FSP39_007342</name>
</gene>
<accession>A0AA89C8K4</accession>
<dbReference type="PANTHER" id="PTHR11927:SF9">
    <property type="entry name" value="L-FUCOSYLTRANSFERASE"/>
    <property type="match status" value="1"/>
</dbReference>
<evidence type="ECO:0000256" key="1">
    <source>
        <dbReference type="ARBA" id="ARBA00022676"/>
    </source>
</evidence>
<dbReference type="EMBL" id="VSWD01000006">
    <property type="protein sequence ID" value="KAK3099636.1"/>
    <property type="molecule type" value="Genomic_DNA"/>
</dbReference>
<keyword evidence="5" id="KW-1185">Reference proteome</keyword>
<keyword evidence="1 3" id="KW-0328">Glycosyltransferase</keyword>
<keyword evidence="3" id="KW-0735">Signal-anchor</keyword>
<comment type="caution">
    <text evidence="4">The sequence shown here is derived from an EMBL/GenBank/DDBJ whole genome shotgun (WGS) entry which is preliminary data.</text>
</comment>
<dbReference type="GO" id="GO:0008107">
    <property type="term" value="F:galactoside 2-alpha-L-fucosyltransferase activity"/>
    <property type="evidence" value="ECO:0007669"/>
    <property type="project" value="InterPro"/>
</dbReference>
<keyword evidence="3" id="KW-1133">Transmembrane helix</keyword>
<dbReference type="InterPro" id="IPR002516">
    <property type="entry name" value="Glyco_trans_11"/>
</dbReference>
<evidence type="ECO:0000256" key="2">
    <source>
        <dbReference type="ARBA" id="ARBA00022679"/>
    </source>
</evidence>
<evidence type="ECO:0000313" key="5">
    <source>
        <dbReference type="Proteomes" id="UP001186944"/>
    </source>
</evidence>
<protein>
    <recommendedName>
        <fullName evidence="3">L-Fucosyltransferase</fullName>
        <ecNumber evidence="3">2.4.1.-</ecNumber>
    </recommendedName>
</protein>
<dbReference type="GO" id="GO:0032580">
    <property type="term" value="C:Golgi cisterna membrane"/>
    <property type="evidence" value="ECO:0007669"/>
    <property type="project" value="UniProtKB-SubCell"/>
</dbReference>
<comment type="pathway">
    <text evidence="3">Protein modification; protein glycosylation.</text>
</comment>
<dbReference type="CDD" id="cd11301">
    <property type="entry name" value="Fut1_Fut2_like"/>
    <property type="match status" value="1"/>
</dbReference>
<reference evidence="4" key="1">
    <citation type="submission" date="2019-08" db="EMBL/GenBank/DDBJ databases">
        <title>The improved chromosome-level genome for the pearl oyster Pinctada fucata martensii using PacBio sequencing and Hi-C.</title>
        <authorList>
            <person name="Zheng Z."/>
        </authorList>
    </citation>
    <scope>NUCLEOTIDE SEQUENCE</scope>
    <source>
        <strain evidence="4">ZZ-2019</strain>
        <tissue evidence="4">Adductor muscle</tissue>
    </source>
</reference>
<dbReference type="Proteomes" id="UP001186944">
    <property type="component" value="Unassembled WGS sequence"/>
</dbReference>
<keyword evidence="3" id="KW-0325">Glycoprotein</keyword>
<keyword evidence="2 3" id="KW-0808">Transferase</keyword>
<organism evidence="4 5">
    <name type="scientific">Pinctada imbricata</name>
    <name type="common">Atlantic pearl-oyster</name>
    <name type="synonym">Pinctada martensii</name>
    <dbReference type="NCBI Taxonomy" id="66713"/>
    <lineage>
        <taxon>Eukaryota</taxon>
        <taxon>Metazoa</taxon>
        <taxon>Spiralia</taxon>
        <taxon>Lophotrochozoa</taxon>
        <taxon>Mollusca</taxon>
        <taxon>Bivalvia</taxon>
        <taxon>Autobranchia</taxon>
        <taxon>Pteriomorphia</taxon>
        <taxon>Pterioida</taxon>
        <taxon>Pterioidea</taxon>
        <taxon>Pteriidae</taxon>
        <taxon>Pinctada</taxon>
    </lineage>
</organism>
<evidence type="ECO:0000256" key="3">
    <source>
        <dbReference type="RuleBase" id="RU363129"/>
    </source>
</evidence>
<keyword evidence="3" id="KW-0333">Golgi apparatus</keyword>
<keyword evidence="3" id="KW-0472">Membrane</keyword>
<comment type="similarity">
    <text evidence="3">Belongs to the glycosyltransferase 11 family.</text>
</comment>
<feature type="transmembrane region" description="Helical" evidence="3">
    <location>
        <begin position="7"/>
        <end position="25"/>
    </location>
</feature>
<keyword evidence="3" id="KW-0812">Transmembrane</keyword>
<proteinExistence type="inferred from homology"/>
<dbReference type="PANTHER" id="PTHR11927">
    <property type="entry name" value="GALACTOSIDE 2-L-FUCOSYLTRANSFERASE"/>
    <property type="match status" value="1"/>
</dbReference>